<feature type="compositionally biased region" description="Polar residues" evidence="1">
    <location>
        <begin position="1"/>
        <end position="10"/>
    </location>
</feature>
<dbReference type="AlphaFoldDB" id="A0A2J6RKQ7"/>
<dbReference type="EMBL" id="KZ613947">
    <property type="protein sequence ID" value="PMD39081.1"/>
    <property type="molecule type" value="Genomic_DNA"/>
</dbReference>
<dbReference type="Proteomes" id="UP000235786">
    <property type="component" value="Unassembled WGS sequence"/>
</dbReference>
<name>A0A2J6RKQ7_HYAVF</name>
<feature type="region of interest" description="Disordered" evidence="1">
    <location>
        <begin position="1"/>
        <end position="32"/>
    </location>
</feature>
<proteinExistence type="predicted"/>
<sequence>MSARFSTLARNGSNISASSSGSSAVPSSHNHPRLLRSRTMLSAWLTAPNLYERLATGTPRSGTSILTREEMEQASDVRGMLDCLPVAGPEGAIFVGWRKKLSTWPVVPKSDALASGSF</sequence>
<accession>A0A2J6RKQ7</accession>
<evidence type="ECO:0000256" key="1">
    <source>
        <dbReference type="SAM" id="MobiDB-lite"/>
    </source>
</evidence>
<evidence type="ECO:0000313" key="2">
    <source>
        <dbReference type="EMBL" id="PMD39081.1"/>
    </source>
</evidence>
<evidence type="ECO:0000313" key="3">
    <source>
        <dbReference type="Proteomes" id="UP000235786"/>
    </source>
</evidence>
<reference evidence="2 3" key="1">
    <citation type="submission" date="2016-04" db="EMBL/GenBank/DDBJ databases">
        <title>A degradative enzymes factory behind the ericoid mycorrhizal symbiosis.</title>
        <authorList>
            <consortium name="DOE Joint Genome Institute"/>
            <person name="Martino E."/>
            <person name="Morin E."/>
            <person name="Grelet G."/>
            <person name="Kuo A."/>
            <person name="Kohler A."/>
            <person name="Daghino S."/>
            <person name="Barry K."/>
            <person name="Choi C."/>
            <person name="Cichocki N."/>
            <person name="Clum A."/>
            <person name="Copeland A."/>
            <person name="Hainaut M."/>
            <person name="Haridas S."/>
            <person name="Labutti K."/>
            <person name="Lindquist E."/>
            <person name="Lipzen A."/>
            <person name="Khouja H.-R."/>
            <person name="Murat C."/>
            <person name="Ohm R."/>
            <person name="Olson A."/>
            <person name="Spatafora J."/>
            <person name="Veneault-Fourrey C."/>
            <person name="Henrissat B."/>
            <person name="Grigoriev I."/>
            <person name="Martin F."/>
            <person name="Perotto S."/>
        </authorList>
    </citation>
    <scope>NUCLEOTIDE SEQUENCE [LARGE SCALE GENOMIC DNA]</scope>
    <source>
        <strain evidence="2 3">F</strain>
    </source>
</reference>
<gene>
    <name evidence="2" type="ORF">L207DRAFT_530525</name>
</gene>
<protein>
    <submittedName>
        <fullName evidence="2">Uncharacterized protein</fullName>
    </submittedName>
</protein>
<keyword evidence="3" id="KW-1185">Reference proteome</keyword>
<organism evidence="2 3">
    <name type="scientific">Hyaloscypha variabilis (strain UAMH 11265 / GT02V1 / F)</name>
    <name type="common">Meliniomyces variabilis</name>
    <dbReference type="NCBI Taxonomy" id="1149755"/>
    <lineage>
        <taxon>Eukaryota</taxon>
        <taxon>Fungi</taxon>
        <taxon>Dikarya</taxon>
        <taxon>Ascomycota</taxon>
        <taxon>Pezizomycotina</taxon>
        <taxon>Leotiomycetes</taxon>
        <taxon>Helotiales</taxon>
        <taxon>Hyaloscyphaceae</taxon>
        <taxon>Hyaloscypha</taxon>
        <taxon>Hyaloscypha variabilis</taxon>
    </lineage>
</organism>
<feature type="compositionally biased region" description="Low complexity" evidence="1">
    <location>
        <begin position="11"/>
        <end position="28"/>
    </location>
</feature>
<dbReference type="OrthoDB" id="4793569at2759"/>